<proteinExistence type="inferred from homology"/>
<evidence type="ECO:0000313" key="8">
    <source>
        <dbReference type="Proteomes" id="UP000324897"/>
    </source>
</evidence>
<dbReference type="SUPFAM" id="SSF54001">
    <property type="entry name" value="Cysteine proteinases"/>
    <property type="match status" value="1"/>
</dbReference>
<comment type="caution">
    <text evidence="7">The sequence shown here is derived from an EMBL/GenBank/DDBJ whole genome shotgun (WGS) entry which is preliminary data.</text>
</comment>
<feature type="compositionally biased region" description="Basic and acidic residues" evidence="5">
    <location>
        <begin position="128"/>
        <end position="139"/>
    </location>
</feature>
<feature type="compositionally biased region" description="Polar residues" evidence="5">
    <location>
        <begin position="157"/>
        <end position="167"/>
    </location>
</feature>
<feature type="domain" description="Ubiquitin-like protease family profile" evidence="6">
    <location>
        <begin position="84"/>
        <end position="125"/>
    </location>
</feature>
<evidence type="ECO:0000313" key="7">
    <source>
        <dbReference type="EMBL" id="TVU21309.1"/>
    </source>
</evidence>
<evidence type="ECO:0000259" key="6">
    <source>
        <dbReference type="Pfam" id="PF02902"/>
    </source>
</evidence>
<dbReference type="Gene3D" id="3.40.395.10">
    <property type="entry name" value="Adenoviral Proteinase, Chain A"/>
    <property type="match status" value="1"/>
</dbReference>
<dbReference type="Proteomes" id="UP000324897">
    <property type="component" value="Unassembled WGS sequence"/>
</dbReference>
<organism evidence="7 8">
    <name type="scientific">Eragrostis curvula</name>
    <name type="common">weeping love grass</name>
    <dbReference type="NCBI Taxonomy" id="38414"/>
    <lineage>
        <taxon>Eukaryota</taxon>
        <taxon>Viridiplantae</taxon>
        <taxon>Streptophyta</taxon>
        <taxon>Embryophyta</taxon>
        <taxon>Tracheophyta</taxon>
        <taxon>Spermatophyta</taxon>
        <taxon>Magnoliopsida</taxon>
        <taxon>Liliopsida</taxon>
        <taxon>Poales</taxon>
        <taxon>Poaceae</taxon>
        <taxon>PACMAD clade</taxon>
        <taxon>Chloridoideae</taxon>
        <taxon>Eragrostideae</taxon>
        <taxon>Eragrostidinae</taxon>
        <taxon>Eragrostis</taxon>
    </lineage>
</organism>
<evidence type="ECO:0000256" key="1">
    <source>
        <dbReference type="ARBA" id="ARBA00005234"/>
    </source>
</evidence>
<dbReference type="Gramene" id="TVU21309">
    <property type="protein sequence ID" value="TVU21309"/>
    <property type="gene ID" value="EJB05_30937"/>
</dbReference>
<evidence type="ECO:0000256" key="3">
    <source>
        <dbReference type="ARBA" id="ARBA00022801"/>
    </source>
</evidence>
<protein>
    <recommendedName>
        <fullName evidence="6">Ubiquitin-like protease family profile domain-containing protein</fullName>
    </recommendedName>
</protein>
<dbReference type="AlphaFoldDB" id="A0A5J9UC25"/>
<feature type="compositionally biased region" description="Polar residues" evidence="5">
    <location>
        <begin position="175"/>
        <end position="187"/>
    </location>
</feature>
<evidence type="ECO:0000256" key="2">
    <source>
        <dbReference type="ARBA" id="ARBA00022670"/>
    </source>
</evidence>
<name>A0A5J9UC25_9POAL</name>
<accession>A0A5J9UC25</accession>
<dbReference type="GO" id="GO:0016929">
    <property type="term" value="F:deSUMOylase activity"/>
    <property type="evidence" value="ECO:0007669"/>
    <property type="project" value="TreeGrafter"/>
</dbReference>
<dbReference type="GO" id="GO:0005634">
    <property type="term" value="C:nucleus"/>
    <property type="evidence" value="ECO:0007669"/>
    <property type="project" value="TreeGrafter"/>
</dbReference>
<dbReference type="OrthoDB" id="1751899at2759"/>
<keyword evidence="3" id="KW-0378">Hydrolase</keyword>
<dbReference type="PANTHER" id="PTHR12606:SF155">
    <property type="entry name" value="OS04G0316900 PROTEIN"/>
    <property type="match status" value="1"/>
</dbReference>
<keyword evidence="8" id="KW-1185">Reference proteome</keyword>
<dbReference type="InterPro" id="IPR038765">
    <property type="entry name" value="Papain-like_cys_pep_sf"/>
</dbReference>
<feature type="non-terminal residue" evidence="7">
    <location>
        <position position="1"/>
    </location>
</feature>
<evidence type="ECO:0000256" key="4">
    <source>
        <dbReference type="ARBA" id="ARBA00022807"/>
    </source>
</evidence>
<dbReference type="InterPro" id="IPR003653">
    <property type="entry name" value="Peptidase_C48_C"/>
</dbReference>
<dbReference type="EMBL" id="RWGY01000026">
    <property type="protein sequence ID" value="TVU21309.1"/>
    <property type="molecule type" value="Genomic_DNA"/>
</dbReference>
<dbReference type="GO" id="GO:0016926">
    <property type="term" value="P:protein desumoylation"/>
    <property type="evidence" value="ECO:0007669"/>
    <property type="project" value="TreeGrafter"/>
</dbReference>
<feature type="region of interest" description="Disordered" evidence="5">
    <location>
        <begin position="128"/>
        <end position="187"/>
    </location>
</feature>
<dbReference type="GO" id="GO:0006508">
    <property type="term" value="P:proteolysis"/>
    <property type="evidence" value="ECO:0007669"/>
    <property type="project" value="UniProtKB-KW"/>
</dbReference>
<dbReference type="PANTHER" id="PTHR12606">
    <property type="entry name" value="SENTRIN/SUMO-SPECIFIC PROTEASE"/>
    <property type="match status" value="1"/>
</dbReference>
<evidence type="ECO:0000256" key="5">
    <source>
        <dbReference type="SAM" id="MobiDB-lite"/>
    </source>
</evidence>
<sequence>MGGGQRQGGEEKGQSRGRRRLGLELKIERGSWRRAVSAILDKLETYSSSGKAAKPNLPIYNRHPLHGTSRGRSFCWTSKIIVDVAFRCTQVFLPINIDNQHWYLAVINAKKRKIQVLDSLCWTHSRDDLKTTRTGGEPRHKPKDPATLIQHGRPLHGTQSSVASLPHSTLPDGRTNPNNATIQTSKN</sequence>
<keyword evidence="4" id="KW-0788">Thiol protease</keyword>
<gene>
    <name evidence="7" type="ORF">EJB05_30937</name>
</gene>
<dbReference type="Pfam" id="PF02902">
    <property type="entry name" value="Peptidase_C48"/>
    <property type="match status" value="1"/>
</dbReference>
<keyword evidence="2" id="KW-0645">Protease</keyword>
<comment type="similarity">
    <text evidence="1">Belongs to the peptidase C48 family.</text>
</comment>
<reference evidence="7 8" key="1">
    <citation type="journal article" date="2019" name="Sci. Rep.">
        <title>A high-quality genome of Eragrostis curvula grass provides insights into Poaceae evolution and supports new strategies to enhance forage quality.</title>
        <authorList>
            <person name="Carballo J."/>
            <person name="Santos B.A.C.M."/>
            <person name="Zappacosta D."/>
            <person name="Garbus I."/>
            <person name="Selva J.P."/>
            <person name="Gallo C.A."/>
            <person name="Diaz A."/>
            <person name="Albertini E."/>
            <person name="Caccamo M."/>
            <person name="Echenique V."/>
        </authorList>
    </citation>
    <scope>NUCLEOTIDE SEQUENCE [LARGE SCALE GENOMIC DNA]</scope>
    <source>
        <strain evidence="8">cv. Victoria</strain>
        <tissue evidence="7">Leaf</tissue>
    </source>
</reference>